<evidence type="ECO:0000259" key="3">
    <source>
        <dbReference type="Pfam" id="PF02481"/>
    </source>
</evidence>
<feature type="domain" description="DprA winged helix" evidence="4">
    <location>
        <begin position="360"/>
        <end position="414"/>
    </location>
</feature>
<sequence>MELGFARWMALNALPQVGPRRLARLRQLNPDWPGGWLARLPPGAAAELRLWLDHPRRSPLTALIEQAEAWLAGDGGKERSAANGCRLHERAEARHLLHPDHPRWPALLDQIPDPPVLLWALGDLDALVPPRLALVGSRRPTREGLVNARSFAVALAEAGWCLVSGMALGIGGAAQAAALDLGGRSIAVLAGGVDVVYPGQHGALYRRLRDDGGLLLAESPPGVRPRSGDFPRRNRIVTGLSCGVLVVEAAEHSGSLVSARLAGEQGREVLALPGSIHSPQARGCLRLIREGAALVRHPDDLFEELACWGPRRAIPQNIAAGAADDPVDSRVDRHVDGPVDSSVDNPVDSPLDSASERTGARAAPSPGRKLLDLLSATPLAVDDLMGLAGCDVAACQRELTLLEIAGQAGLVAGGWVRLDGGKG</sequence>
<dbReference type="GO" id="GO:0009294">
    <property type="term" value="P:DNA-mediated transformation"/>
    <property type="evidence" value="ECO:0007669"/>
    <property type="project" value="InterPro"/>
</dbReference>
<dbReference type="InterPro" id="IPR036388">
    <property type="entry name" value="WH-like_DNA-bd_sf"/>
</dbReference>
<dbReference type="NCBIfam" id="TIGR00732">
    <property type="entry name" value="dprA"/>
    <property type="match status" value="1"/>
</dbReference>
<name>A0AAU7KJL6_9GAMM</name>
<protein>
    <submittedName>
        <fullName evidence="5">DNA-processing protein DprA</fullName>
    </submittedName>
</protein>
<feature type="region of interest" description="Disordered" evidence="2">
    <location>
        <begin position="320"/>
        <end position="366"/>
    </location>
</feature>
<dbReference type="Pfam" id="PF17782">
    <property type="entry name" value="WHD_DprA"/>
    <property type="match status" value="1"/>
</dbReference>
<dbReference type="InterPro" id="IPR041614">
    <property type="entry name" value="DprA_WH"/>
</dbReference>
<dbReference type="Gene3D" id="3.40.50.450">
    <property type="match status" value="1"/>
</dbReference>
<dbReference type="InterPro" id="IPR057666">
    <property type="entry name" value="DrpA_SLOG"/>
</dbReference>
<feature type="compositionally biased region" description="Basic and acidic residues" evidence="2">
    <location>
        <begin position="327"/>
        <end position="337"/>
    </location>
</feature>
<dbReference type="InterPro" id="IPR003488">
    <property type="entry name" value="DprA"/>
</dbReference>
<evidence type="ECO:0000256" key="1">
    <source>
        <dbReference type="ARBA" id="ARBA00006525"/>
    </source>
</evidence>
<reference evidence="5" key="1">
    <citation type="submission" date="2022-06" db="EMBL/GenBank/DDBJ databases">
        <title>A novel DMS-producing enzyme.</title>
        <authorList>
            <person name="Zhang Y."/>
        </authorList>
    </citation>
    <scope>NUCLEOTIDE SEQUENCE</scope>
    <source>
        <strain evidence="5">RT37</strain>
    </source>
</reference>
<evidence type="ECO:0000256" key="2">
    <source>
        <dbReference type="SAM" id="MobiDB-lite"/>
    </source>
</evidence>
<dbReference type="Pfam" id="PF02481">
    <property type="entry name" value="DNA_processg_A"/>
    <property type="match status" value="1"/>
</dbReference>
<dbReference type="SUPFAM" id="SSF102405">
    <property type="entry name" value="MCP/YpsA-like"/>
    <property type="match status" value="1"/>
</dbReference>
<dbReference type="Gene3D" id="1.10.10.10">
    <property type="entry name" value="Winged helix-like DNA-binding domain superfamily/Winged helix DNA-binding domain"/>
    <property type="match status" value="1"/>
</dbReference>
<proteinExistence type="inferred from homology"/>
<comment type="similarity">
    <text evidence="1">Belongs to the DprA/Smf family.</text>
</comment>
<dbReference type="AlphaFoldDB" id="A0AAU7KJL6"/>
<organism evidence="5">
    <name type="scientific">Halomonas sp. RT37</name>
    <dbReference type="NCBI Taxonomy" id="2950872"/>
    <lineage>
        <taxon>Bacteria</taxon>
        <taxon>Pseudomonadati</taxon>
        <taxon>Pseudomonadota</taxon>
        <taxon>Gammaproteobacteria</taxon>
        <taxon>Oceanospirillales</taxon>
        <taxon>Halomonadaceae</taxon>
        <taxon>Halomonas</taxon>
    </lineage>
</organism>
<dbReference type="PANTHER" id="PTHR43022">
    <property type="entry name" value="PROTEIN SMF"/>
    <property type="match status" value="1"/>
</dbReference>
<accession>A0AAU7KJL6</accession>
<dbReference type="RefSeq" id="WP_348827570.1">
    <property type="nucleotide sequence ID" value="NZ_CP098827.1"/>
</dbReference>
<dbReference type="EMBL" id="CP098827">
    <property type="protein sequence ID" value="XBO71685.1"/>
    <property type="molecule type" value="Genomic_DNA"/>
</dbReference>
<gene>
    <name evidence="5" type="primary">dprA</name>
    <name evidence="5" type="ORF">NFG58_02920</name>
</gene>
<feature type="domain" description="Smf/DprA SLOG" evidence="3">
    <location>
        <begin position="96"/>
        <end position="305"/>
    </location>
</feature>
<dbReference type="PANTHER" id="PTHR43022:SF1">
    <property type="entry name" value="PROTEIN SMF"/>
    <property type="match status" value="1"/>
</dbReference>
<evidence type="ECO:0000313" key="5">
    <source>
        <dbReference type="EMBL" id="XBO71685.1"/>
    </source>
</evidence>
<evidence type="ECO:0000259" key="4">
    <source>
        <dbReference type="Pfam" id="PF17782"/>
    </source>
</evidence>